<evidence type="ECO:0000256" key="4">
    <source>
        <dbReference type="ARBA" id="ARBA00023242"/>
    </source>
</evidence>
<name>A0A2B4STD9_STYPI</name>
<organism evidence="8 9">
    <name type="scientific">Stylophora pistillata</name>
    <name type="common">Smooth cauliflower coral</name>
    <dbReference type="NCBI Taxonomy" id="50429"/>
    <lineage>
        <taxon>Eukaryota</taxon>
        <taxon>Metazoa</taxon>
        <taxon>Cnidaria</taxon>
        <taxon>Anthozoa</taxon>
        <taxon>Hexacorallia</taxon>
        <taxon>Scleractinia</taxon>
        <taxon>Astrocoeniina</taxon>
        <taxon>Pocilloporidae</taxon>
        <taxon>Stylophora</taxon>
    </lineage>
</organism>
<dbReference type="PROSITE" id="PS51079">
    <property type="entry name" value="MBT"/>
    <property type="match status" value="3"/>
</dbReference>
<feature type="repeat" description="MBT" evidence="5">
    <location>
        <begin position="465"/>
        <end position="531"/>
    </location>
</feature>
<feature type="region of interest" description="Disordered" evidence="6">
    <location>
        <begin position="194"/>
        <end position="221"/>
    </location>
</feature>
<feature type="region of interest" description="Disordered" evidence="6">
    <location>
        <begin position="1345"/>
        <end position="1446"/>
    </location>
</feature>
<dbReference type="InterPro" id="IPR050548">
    <property type="entry name" value="PcG_chromatin_remod_factors"/>
</dbReference>
<accession>A0A2B4STD9</accession>
<feature type="compositionally biased region" description="Basic and acidic residues" evidence="6">
    <location>
        <begin position="582"/>
        <end position="591"/>
    </location>
</feature>
<feature type="domain" description="SAM" evidence="7">
    <location>
        <begin position="1574"/>
        <end position="1637"/>
    </location>
</feature>
<feature type="compositionally biased region" description="Basic and acidic residues" evidence="6">
    <location>
        <begin position="1370"/>
        <end position="1380"/>
    </location>
</feature>
<dbReference type="PANTHER" id="PTHR12247:SF131">
    <property type="entry name" value="LD05287P"/>
    <property type="match status" value="1"/>
</dbReference>
<dbReference type="CDD" id="cd09509">
    <property type="entry name" value="SAM_Polycomb"/>
    <property type="match status" value="1"/>
</dbReference>
<feature type="repeat" description="MBT" evidence="5">
    <location>
        <begin position="333"/>
        <end position="439"/>
    </location>
</feature>
<feature type="compositionally biased region" description="Low complexity" evidence="6">
    <location>
        <begin position="1124"/>
        <end position="1137"/>
    </location>
</feature>
<keyword evidence="4" id="KW-0539">Nucleus</keyword>
<dbReference type="Pfam" id="PF00536">
    <property type="entry name" value="SAM_1"/>
    <property type="match status" value="1"/>
</dbReference>
<feature type="compositionally biased region" description="Acidic residues" evidence="6">
    <location>
        <begin position="101"/>
        <end position="112"/>
    </location>
</feature>
<dbReference type="InterPro" id="IPR001660">
    <property type="entry name" value="SAM"/>
</dbReference>
<feature type="repeat" description="MBT" evidence="5">
    <location>
        <begin position="226"/>
        <end position="325"/>
    </location>
</feature>
<dbReference type="GO" id="GO:0003682">
    <property type="term" value="F:chromatin binding"/>
    <property type="evidence" value="ECO:0007669"/>
    <property type="project" value="TreeGrafter"/>
</dbReference>
<feature type="region of interest" description="Disordered" evidence="6">
    <location>
        <begin position="1069"/>
        <end position="1143"/>
    </location>
</feature>
<feature type="region of interest" description="Disordered" evidence="6">
    <location>
        <begin position="581"/>
        <end position="603"/>
    </location>
</feature>
<protein>
    <submittedName>
        <fullName evidence="8">Lethal(3)malignant brain tumor-like protein 3</fullName>
    </submittedName>
</protein>
<dbReference type="InterPro" id="IPR004092">
    <property type="entry name" value="Mbt"/>
</dbReference>
<dbReference type="InterPro" id="IPR013761">
    <property type="entry name" value="SAM/pointed_sf"/>
</dbReference>
<dbReference type="PROSITE" id="PS50105">
    <property type="entry name" value="SAM_DOMAIN"/>
    <property type="match status" value="1"/>
</dbReference>
<reference evidence="9" key="1">
    <citation type="journal article" date="2017" name="bioRxiv">
        <title>Comparative analysis of the genomes of Stylophora pistillata and Acropora digitifera provides evidence for extensive differences between species of corals.</title>
        <authorList>
            <person name="Voolstra C.R."/>
            <person name="Li Y."/>
            <person name="Liew Y.J."/>
            <person name="Baumgarten S."/>
            <person name="Zoccola D."/>
            <person name="Flot J.-F."/>
            <person name="Tambutte S."/>
            <person name="Allemand D."/>
            <person name="Aranda M."/>
        </authorList>
    </citation>
    <scope>NUCLEOTIDE SEQUENCE [LARGE SCALE GENOMIC DNA]</scope>
</reference>
<evidence type="ECO:0000256" key="3">
    <source>
        <dbReference type="ARBA" id="ARBA00022737"/>
    </source>
</evidence>
<evidence type="ECO:0000256" key="1">
    <source>
        <dbReference type="ARBA" id="ARBA00004123"/>
    </source>
</evidence>
<feature type="compositionally biased region" description="Basic and acidic residues" evidence="6">
    <location>
        <begin position="1274"/>
        <end position="1288"/>
    </location>
</feature>
<dbReference type="SUPFAM" id="SSF63748">
    <property type="entry name" value="Tudor/PWWP/MBT"/>
    <property type="match status" value="3"/>
</dbReference>
<dbReference type="Gene3D" id="2.30.30.140">
    <property type="match status" value="3"/>
</dbReference>
<feature type="compositionally biased region" description="Basic and acidic residues" evidence="6">
    <location>
        <begin position="81"/>
        <end position="94"/>
    </location>
</feature>
<dbReference type="Gene3D" id="3.90.1150.190">
    <property type="entry name" value="SLED domain"/>
    <property type="match status" value="1"/>
</dbReference>
<feature type="compositionally biased region" description="Basic residues" evidence="6">
    <location>
        <begin position="1413"/>
        <end position="1425"/>
    </location>
</feature>
<evidence type="ECO:0000256" key="6">
    <source>
        <dbReference type="SAM" id="MobiDB-lite"/>
    </source>
</evidence>
<keyword evidence="9" id="KW-1185">Reference proteome</keyword>
<dbReference type="GO" id="GO:0042393">
    <property type="term" value="F:histone binding"/>
    <property type="evidence" value="ECO:0007669"/>
    <property type="project" value="TreeGrafter"/>
</dbReference>
<evidence type="ECO:0000313" key="8">
    <source>
        <dbReference type="EMBL" id="PFX31858.1"/>
    </source>
</evidence>
<dbReference type="InterPro" id="IPR038348">
    <property type="entry name" value="SLED_sf"/>
</dbReference>
<dbReference type="SMART" id="SM00454">
    <property type="entry name" value="SAM"/>
    <property type="match status" value="1"/>
</dbReference>
<gene>
    <name evidence="8" type="primary">L3mbtl3</name>
    <name evidence="8" type="ORF">AWC38_SpisGene3291</name>
</gene>
<dbReference type="OrthoDB" id="5800688at2759"/>
<sequence length="1639" mass="176822">MNELLLLMTERIHREMMETDSTPENDQEDHLTGVTLDTVALDTESDQQTLEVVSSVVQEVSLESDQLEDDVEGNQPDCDTNDIHPETGESKEDDPLANNEATEDQATEENAEAEEVVAMTDVSKMPSNPSSFFEDKGTDDFLHDQDDKPVKFGKIVDPHVLGCCEFCGGPVKRRRYCSPVKRFCSKGCSRSSRKANQKKKEGEDNGQDSDEGSTTGVTEGEAPHKFTWSDYMEAALSKAAPDCCFKHATADVPGLKPGMKLEAVDRNNPPSFCVATVIQQVGHRVRIRYDGFGKDNSNDCWCNFQAEELHPIGWCAQNGYPLQPPKGINSTLEDWRTFLTQTLTGALAAPHDLFRKTQEHFQPRVHGFEISMKLEAVHPMKPSIICPATVTKSLGPYYFAVTTDYQEDVPAVTFCCHSDSPGIFPAGWCSRHQVDLSVPGMGGDGAGGVQELREEEQEKMKAHKFKPGMKLEVVDLEKPHIIRVATITNIMGRMLQLFFDGQSKFQFVDFESPDIYPIGWCKRTAHILHTPFGTIPSDASSSDEEDTLVLPSFLEVMGRQNQTQSGQQAVGILPRKIPAVSKIEKDDKSPGEESDISDDDTGSERFYHNKNQIFFNKSCCYGPLLDPDKVSQLPEATPPGKVSSVIRTGLEMVAKAAYDPEKVIDLMQEGCGVRVVVKHKGKILKKGFGFSSRANRDQGNLQGPKGLKAKRSREYFEVKHLGVENKKRGRKRKSEYLLPGDPNNVASRTLVENGISIAGASFNVAQGQKITSSTTTATTTILPAQNVTVTSQTPGTPVVIPQGVSPGVSASAGTVGNVGFQVPGNVTVPHLSSTTAKSVPLLAPQGKVPLAHSQRGPVPINALPGGKPVMKEGGQTHNPSGASNTISLPDGTSRIVTNVSSQRFATSATSSGTTITFGRAPPNVTISNCTPPPLTKIATEASSSHVATSTNMAVEPANQLAIHAVSAIQTASSVSVPPPYSTSSVHGPPISRASYGTATTGQLSVNTGYRPAAGPPVYPRQVLSPNPGGVIRHPGVHATPPGTSSAVPIKPGGGTPPPPPLVPNARIGQGGRPQGMYVQAQPNSSSMPPPRPGMHTHPPSYNPIAVRTGVVNHHPQGNAPPPSLSSSSGVSSGPHHPGSGERVVSQAGVATMSQRPIMPNYPGIPRSINPGMSPRNTPLRFSSVRASLGGGYPRHPPHIRPQGGAPLKLSPHQQSFKLPFPVPTVSGNVQRSVGSSLPGVTLVDSVSMSKSHLVPTPIQPKSSIEHLQALTNSTDKDAKLTEEITIKEEQEEEEERKMADEGGGGGGKGEEGIENKSQSPPKRNLWWLKKKRRKRTRLTYIKSKCRRKDEEGAPSTSEVAAMEEEVELDDLPKSPSGERPKRGRPPKGIGFRFKTESFSNSDPDWDETEERRRVKPIIKKRKGRMKKDSNEVTSPKLKSPGMGGPLQIPMIPGVPVVRDLGTAVPSGSTAPIVRSPPVSRAHSHHGTGTPGGKRITSPKGAKLMRMSSATDPTGHHSTSRYSPYNSPTSNSPFSPLGNRPIRPKPFCVDVGTNTSLPGCVNGRSPDLPANPSTWSVEQVVRYVRSTDCLHYANIFLDQEIDGQALMLLSRDSLMQFTRMKLGPTLKMCSYIAQLKLRAR</sequence>
<evidence type="ECO:0000256" key="5">
    <source>
        <dbReference type="PROSITE-ProRule" id="PRU00459"/>
    </source>
</evidence>
<feature type="region of interest" description="Disordered" evidence="6">
    <location>
        <begin position="1272"/>
        <end position="1328"/>
    </location>
</feature>
<dbReference type="SMART" id="SM00561">
    <property type="entry name" value="MBT"/>
    <property type="match status" value="3"/>
</dbReference>
<evidence type="ECO:0000256" key="2">
    <source>
        <dbReference type="ARBA" id="ARBA00022491"/>
    </source>
</evidence>
<feature type="compositionally biased region" description="Acidic residues" evidence="6">
    <location>
        <begin position="592"/>
        <end position="601"/>
    </location>
</feature>
<evidence type="ECO:0000259" key="7">
    <source>
        <dbReference type="PROSITE" id="PS50105"/>
    </source>
</evidence>
<dbReference type="Proteomes" id="UP000225706">
    <property type="component" value="Unassembled WGS sequence"/>
</dbReference>
<dbReference type="CDD" id="cd20093">
    <property type="entry name" value="MBT_SFMBT_rpt1"/>
    <property type="match status" value="1"/>
</dbReference>
<dbReference type="Pfam" id="PF12140">
    <property type="entry name" value="SLED"/>
    <property type="match status" value="1"/>
</dbReference>
<proteinExistence type="predicted"/>
<dbReference type="SUPFAM" id="SSF47769">
    <property type="entry name" value="SAM/Pointed domain"/>
    <property type="match status" value="1"/>
</dbReference>
<dbReference type="Pfam" id="PF02820">
    <property type="entry name" value="MBT"/>
    <property type="match status" value="3"/>
</dbReference>
<keyword evidence="3" id="KW-0677">Repeat</keyword>
<dbReference type="EMBL" id="LSMT01000030">
    <property type="protein sequence ID" value="PFX31858.1"/>
    <property type="molecule type" value="Genomic_DNA"/>
</dbReference>
<dbReference type="PANTHER" id="PTHR12247">
    <property type="entry name" value="POLYCOMB GROUP PROTEIN"/>
    <property type="match status" value="1"/>
</dbReference>
<dbReference type="InterPro" id="IPR021987">
    <property type="entry name" value="SLED"/>
</dbReference>
<dbReference type="STRING" id="50429.A0A2B4STD9"/>
<dbReference type="CDD" id="cd20095">
    <property type="entry name" value="MBT_SFMBT_rpt3"/>
    <property type="match status" value="1"/>
</dbReference>
<keyword evidence="2" id="KW-0678">Repressor</keyword>
<feature type="region of interest" description="Disordered" evidence="6">
    <location>
        <begin position="63"/>
        <end position="112"/>
    </location>
</feature>
<dbReference type="GO" id="GO:0005634">
    <property type="term" value="C:nucleus"/>
    <property type="evidence" value="ECO:0007669"/>
    <property type="project" value="UniProtKB-SubCell"/>
</dbReference>
<comment type="subcellular location">
    <subcellularLocation>
        <location evidence="1">Nucleus</location>
    </subcellularLocation>
</comment>
<comment type="caution">
    <text evidence="8">The sequence shown here is derived from an EMBL/GenBank/DDBJ whole genome shotgun (WGS) entry which is preliminary data.</text>
</comment>
<dbReference type="GO" id="GO:0045892">
    <property type="term" value="P:negative regulation of DNA-templated transcription"/>
    <property type="evidence" value="ECO:0007669"/>
    <property type="project" value="TreeGrafter"/>
</dbReference>
<evidence type="ECO:0000313" key="9">
    <source>
        <dbReference type="Proteomes" id="UP000225706"/>
    </source>
</evidence>
<dbReference type="Gene3D" id="1.10.150.50">
    <property type="entry name" value="Transcription Factor, Ets-1"/>
    <property type="match status" value="1"/>
</dbReference>
<feature type="compositionally biased region" description="Low complexity" evidence="6">
    <location>
        <begin position="1519"/>
        <end position="1535"/>
    </location>
</feature>
<feature type="region of interest" description="Disordered" evidence="6">
    <location>
        <begin position="1469"/>
        <end position="1537"/>
    </location>
</feature>